<evidence type="ECO:0000313" key="5">
    <source>
        <dbReference type="EMBL" id="CAM96094.1"/>
    </source>
</evidence>
<protein>
    <recommendedName>
        <fullName evidence="7">DNA replication terminus site-binding protein</fullName>
    </recommendedName>
</protein>
<evidence type="ECO:0000256" key="3">
    <source>
        <dbReference type="ARBA" id="ARBA00023125"/>
    </source>
</evidence>
<dbReference type="Proteomes" id="UP000002332">
    <property type="component" value="Plasmid pQBR103"/>
</dbReference>
<dbReference type="InterPro" id="IPR036381">
    <property type="entry name" value="Tus_dom1"/>
</dbReference>
<keyword evidence="2" id="KW-0235">DNA replication</keyword>
<evidence type="ECO:0000256" key="2">
    <source>
        <dbReference type="ARBA" id="ARBA00022705"/>
    </source>
</evidence>
<proteinExistence type="predicted"/>
<keyword evidence="5" id="KW-0614">Plasmid</keyword>
<evidence type="ECO:0000256" key="4">
    <source>
        <dbReference type="SAM" id="Coils"/>
    </source>
</evidence>
<evidence type="ECO:0008006" key="7">
    <source>
        <dbReference type="Google" id="ProtNLM"/>
    </source>
</evidence>
<keyword evidence="3" id="KW-0238">DNA-binding</keyword>
<accession>A4V827</accession>
<dbReference type="AlphaFoldDB" id="A4V827"/>
<dbReference type="EMBL" id="AM235768">
    <property type="protein sequence ID" value="CAM96094.1"/>
    <property type="molecule type" value="Genomic_DNA"/>
</dbReference>
<geneLocation type="plasmid" evidence="5 6">
    <name>pQBR103</name>
</geneLocation>
<dbReference type="Pfam" id="PF05472">
    <property type="entry name" value="Ter"/>
    <property type="match status" value="1"/>
</dbReference>
<feature type="coiled-coil region" evidence="4">
    <location>
        <begin position="8"/>
        <end position="35"/>
    </location>
</feature>
<sequence length="326" mass="37384">MELHLSAISEAIAVVKQLEAELKVLVRMLNDSRHRLRVDAIFELEFRHEPKVDEAAPIPVRRLEGSDAVDAAIDVLTCITMKETQNAKETLRSPGVVGLPREVIDKIIETNELRSKLEMLIGKIKKPKDRRMVWRKFEAISPKQAMRCTPILKNPQNINFFWTDTGTSGSRHVASDLVKEWEELFFELHDRRPTMADAPKGSVEEGFMTAIDLLRKLGHEQVAIWRPVKPHIRARVREGEAPVRPIISSVPFVYDIDECKFAPTIKPLLSYDVVTARRKSAGREPLLEKYPYIKKMNLYQYREPHRVYGPLVQKAESDSFPASIDE</sequence>
<dbReference type="GO" id="GO:0003677">
    <property type="term" value="F:DNA binding"/>
    <property type="evidence" value="ECO:0007669"/>
    <property type="project" value="UniProtKB-KW"/>
</dbReference>
<gene>
    <name evidence="5" type="ordered locus">pQBR0062</name>
</gene>
<name>A4V827_PSEFS</name>
<reference evidence="5 6" key="1">
    <citation type="journal article" date="2007" name="ISME J.">
        <title>Sequence-based analysis of pQBR103; a representative of a unique, transfer-proficient mega plasmid resident in the microbial community of sugar beet.</title>
        <authorList>
            <person name="Tett A."/>
            <person name="Spiers A.J."/>
            <person name="Crossman L.C."/>
            <person name="Ager D."/>
            <person name="Ciric L."/>
            <person name="Dow J.M."/>
            <person name="Fry J.C."/>
            <person name="Harris D."/>
            <person name="Lilley A."/>
            <person name="Oliver A."/>
            <person name="Parkhill J."/>
            <person name="Quail M.A."/>
            <person name="Rainey P.B."/>
            <person name="Saunders N.J."/>
            <person name="Seeger K."/>
            <person name="Snyder L.A.S."/>
            <person name="Squares R."/>
            <person name="Thomas C.M."/>
            <person name="Turner S.L."/>
            <person name="Zhang X.-X."/>
            <person name="Field D."/>
            <person name="Bailey M.J."/>
        </authorList>
    </citation>
    <scope>NUCLEOTIDE SEQUENCE [LARGE SCALE GENOMIC DNA]</scope>
    <source>
        <strain evidence="5 6">SBW25</strain>
    </source>
</reference>
<dbReference type="Gene3D" id="3.50.14.10">
    <property type="entry name" value="Replication terminator Tus, domain 1 superfamily/Replication terminator Tus"/>
    <property type="match status" value="1"/>
</dbReference>
<organism evidence="5 6">
    <name type="scientific">Pseudomonas fluorescens (strain SBW25)</name>
    <dbReference type="NCBI Taxonomy" id="216595"/>
    <lineage>
        <taxon>Bacteria</taxon>
        <taxon>Pseudomonadati</taxon>
        <taxon>Pseudomonadota</taxon>
        <taxon>Gammaproteobacteria</taxon>
        <taxon>Pseudomonadales</taxon>
        <taxon>Pseudomonadaceae</taxon>
        <taxon>Pseudomonas</taxon>
    </lineage>
</organism>
<keyword evidence="4" id="KW-0175">Coiled coil</keyword>
<evidence type="ECO:0000256" key="1">
    <source>
        <dbReference type="ARBA" id="ARBA00022490"/>
    </source>
</evidence>
<dbReference type="SUPFAM" id="SSF56596">
    <property type="entry name" value="Replication terminator protein (Tus)"/>
    <property type="match status" value="1"/>
</dbReference>
<dbReference type="InterPro" id="IPR036384">
    <property type="entry name" value="Tus_sf"/>
</dbReference>
<dbReference type="RefSeq" id="WP_011922871.1">
    <property type="nucleotide sequence ID" value="NC_009444.1"/>
</dbReference>
<dbReference type="GO" id="GO:0005737">
    <property type="term" value="C:cytoplasm"/>
    <property type="evidence" value="ECO:0007669"/>
    <property type="project" value="InterPro"/>
</dbReference>
<dbReference type="InterPro" id="IPR008865">
    <property type="entry name" value="DNA_replication_term_site-bd"/>
</dbReference>
<evidence type="ECO:0000313" key="6">
    <source>
        <dbReference type="Proteomes" id="UP000002332"/>
    </source>
</evidence>
<dbReference type="GO" id="GO:0006274">
    <property type="term" value="P:DNA replication termination"/>
    <property type="evidence" value="ECO:0007669"/>
    <property type="project" value="InterPro"/>
</dbReference>
<keyword evidence="1" id="KW-0963">Cytoplasm</keyword>
<dbReference type="Gene3D" id="3.30.54.10">
    <property type="match status" value="1"/>
</dbReference>